<feature type="transmembrane region" description="Helical" evidence="1">
    <location>
        <begin position="179"/>
        <end position="200"/>
    </location>
</feature>
<dbReference type="EMBL" id="CP049257">
    <property type="protein sequence ID" value="QIG45416.1"/>
    <property type="molecule type" value="Genomic_DNA"/>
</dbReference>
<evidence type="ECO:0000313" key="3">
    <source>
        <dbReference type="Proteomes" id="UP000502996"/>
    </source>
</evidence>
<dbReference type="KEGG" id="nano:G5V58_24065"/>
<evidence type="ECO:0000256" key="1">
    <source>
        <dbReference type="SAM" id="Phobius"/>
    </source>
</evidence>
<sequence>MATDQVWTLEHDGRRHRVVAGGSFAHQVRWYVDDELRAEKKTMDDKVTVEAAGQTLRVVHSGLGTPRRATLYDAGESAGALTGLGGTDLVPAPGSRAAAYEHRVREHPTRYAALAGLGGVAKVVVPILLSVLVLRFAVSLPWPDLPSIPWPDLPSIPWPDIPWPDLPSPDLPDWSLPGWLRWVLDHATYVWPVVLAVVLARAEVRRRRDQDEKRRAAEGD</sequence>
<dbReference type="Proteomes" id="UP000502996">
    <property type="component" value="Chromosome"/>
</dbReference>
<accession>A0A6G6WJN3</accession>
<reference evidence="2 3" key="1">
    <citation type="submission" date="2020-02" db="EMBL/GenBank/DDBJ databases">
        <title>Full genome sequence of Nocardioides sp. R-3366.</title>
        <authorList>
            <person name="Im W.-T."/>
        </authorList>
    </citation>
    <scope>NUCLEOTIDE SEQUENCE [LARGE SCALE GENOMIC DNA]</scope>
    <source>
        <strain evidence="2 3">R-3366</strain>
    </source>
</reference>
<evidence type="ECO:0000313" key="2">
    <source>
        <dbReference type="EMBL" id="QIG45416.1"/>
    </source>
</evidence>
<dbReference type="AlphaFoldDB" id="A0A6G6WJN3"/>
<keyword evidence="1" id="KW-1133">Transmembrane helix</keyword>
<protein>
    <submittedName>
        <fullName evidence="2">Uncharacterized protein</fullName>
    </submittedName>
</protein>
<name>A0A6G6WJN3_9ACTN</name>
<keyword evidence="1" id="KW-0472">Membrane</keyword>
<keyword evidence="3" id="KW-1185">Reference proteome</keyword>
<dbReference type="RefSeq" id="WP_165237967.1">
    <property type="nucleotide sequence ID" value="NZ_CP049257.1"/>
</dbReference>
<feature type="transmembrane region" description="Helical" evidence="1">
    <location>
        <begin position="111"/>
        <end position="138"/>
    </location>
</feature>
<keyword evidence="1" id="KW-0812">Transmembrane</keyword>
<organism evidence="2 3">
    <name type="scientific">Nocardioides anomalus</name>
    <dbReference type="NCBI Taxonomy" id="2712223"/>
    <lineage>
        <taxon>Bacteria</taxon>
        <taxon>Bacillati</taxon>
        <taxon>Actinomycetota</taxon>
        <taxon>Actinomycetes</taxon>
        <taxon>Propionibacteriales</taxon>
        <taxon>Nocardioidaceae</taxon>
        <taxon>Nocardioides</taxon>
    </lineage>
</organism>
<proteinExistence type="predicted"/>
<gene>
    <name evidence="2" type="ORF">G5V58_24065</name>
</gene>